<organism evidence="2 5">
    <name type="scientific">Acinetobacter wanghuae</name>
    <dbReference type="NCBI Taxonomy" id="2662362"/>
    <lineage>
        <taxon>Bacteria</taxon>
        <taxon>Pseudomonadati</taxon>
        <taxon>Pseudomonadota</taxon>
        <taxon>Gammaproteobacteria</taxon>
        <taxon>Moraxellales</taxon>
        <taxon>Moraxellaceae</taxon>
        <taxon>Acinetobacter</taxon>
    </lineage>
</organism>
<evidence type="ECO:0000313" key="5">
    <source>
        <dbReference type="Proteomes" id="UP000480556"/>
    </source>
</evidence>
<dbReference type="Proteomes" id="UP000327478">
    <property type="component" value="Chromosome"/>
</dbReference>
<dbReference type="InterPro" id="IPR036046">
    <property type="entry name" value="Acylphosphatase-like_dom_sf"/>
</dbReference>
<keyword evidence="4" id="KW-1185">Reference proteome</keyword>
<evidence type="ECO:0000259" key="1">
    <source>
        <dbReference type="PROSITE" id="PS50925"/>
    </source>
</evidence>
<dbReference type="Gene3D" id="3.30.70.100">
    <property type="match status" value="1"/>
</dbReference>
<name>A0A5Q0P568_9GAMM</name>
<dbReference type="EMBL" id="WITK01000002">
    <property type="protein sequence ID" value="MQW91217.1"/>
    <property type="molecule type" value="Genomic_DNA"/>
</dbReference>
<dbReference type="GO" id="GO:0071949">
    <property type="term" value="F:FAD binding"/>
    <property type="evidence" value="ECO:0007669"/>
    <property type="project" value="InterPro"/>
</dbReference>
<reference evidence="4 5" key="1">
    <citation type="submission" date="2019-10" db="EMBL/GenBank/DDBJ databases">
        <authorList>
            <person name="Dong K."/>
        </authorList>
    </citation>
    <scope>NUCLEOTIDE SEQUENCE [LARGE SCALE GENOMIC DNA]</scope>
    <source>
        <strain evidence="3">Dk386</strain>
        <strain evidence="4">dk386</strain>
        <strain evidence="5">dk771</strain>
        <strain evidence="2">Dk771</strain>
    </source>
</reference>
<dbReference type="RefSeq" id="WP_153371623.1">
    <property type="nucleotide sequence ID" value="NZ_CP045650.1"/>
</dbReference>
<feature type="domain" description="BLUF" evidence="1">
    <location>
        <begin position="1"/>
        <end position="94"/>
    </location>
</feature>
<dbReference type="SMR" id="A0A5Q0P568"/>
<evidence type="ECO:0000313" key="2">
    <source>
        <dbReference type="EMBL" id="MQW91217.1"/>
    </source>
</evidence>
<proteinExistence type="predicted"/>
<dbReference type="GO" id="GO:0009882">
    <property type="term" value="F:blue light photoreceptor activity"/>
    <property type="evidence" value="ECO:0007669"/>
    <property type="project" value="InterPro"/>
</dbReference>
<protein>
    <submittedName>
        <fullName evidence="2">Blue light sensor protein</fullName>
    </submittedName>
</protein>
<dbReference type="PROSITE" id="PS50925">
    <property type="entry name" value="BLUF"/>
    <property type="match status" value="1"/>
</dbReference>
<evidence type="ECO:0000313" key="3">
    <source>
        <dbReference type="EMBL" id="QGA11231.1"/>
    </source>
</evidence>
<dbReference type="InterPro" id="IPR007024">
    <property type="entry name" value="BLUF_domain"/>
</dbReference>
<gene>
    <name evidence="3" type="ORF">GFH30_07435</name>
    <name evidence="2" type="ORF">GHJ48_02170</name>
</gene>
<dbReference type="Pfam" id="PF04940">
    <property type="entry name" value="BLUF"/>
    <property type="match status" value="1"/>
</dbReference>
<dbReference type="AlphaFoldDB" id="A0A5Q0P568"/>
<dbReference type="SMART" id="SM01034">
    <property type="entry name" value="BLUF"/>
    <property type="match status" value="1"/>
</dbReference>
<evidence type="ECO:0000313" key="4">
    <source>
        <dbReference type="Proteomes" id="UP000327478"/>
    </source>
</evidence>
<dbReference type="Proteomes" id="UP000480556">
    <property type="component" value="Unassembled WGS sequence"/>
</dbReference>
<dbReference type="SUPFAM" id="SSF54975">
    <property type="entry name" value="Acylphosphatase/BLUF domain-like"/>
    <property type="match status" value="1"/>
</dbReference>
<sequence length="139" mass="16547">MQQLCYVSQSKSKKADLLSDLTNILSEARNFNTLNQINGVLYFSDGYFFQCLEGDAEKLKMLLEKLYKDPRHENIRLFEIKDIEVQKFSEWSMKYVSKRSDIQVLCQRMGFDEFKPYEFEQHHVDLFLNELVQQEQEAA</sequence>
<accession>A0A5Q0P568</accession>
<dbReference type="EMBL" id="CP045650">
    <property type="protein sequence ID" value="QGA11231.1"/>
    <property type="molecule type" value="Genomic_DNA"/>
</dbReference>